<dbReference type="Proteomes" id="UP001611548">
    <property type="component" value="Unassembled WGS sequence"/>
</dbReference>
<feature type="compositionally biased region" description="Basic and acidic residues" evidence="1">
    <location>
        <begin position="1"/>
        <end position="16"/>
    </location>
</feature>
<keyword evidence="2" id="KW-0812">Transmembrane</keyword>
<protein>
    <submittedName>
        <fullName evidence="3">Uncharacterized protein</fullName>
    </submittedName>
</protein>
<evidence type="ECO:0000313" key="4">
    <source>
        <dbReference type="Proteomes" id="UP001611548"/>
    </source>
</evidence>
<accession>A0ABW7UW37</accession>
<evidence type="ECO:0000256" key="2">
    <source>
        <dbReference type="SAM" id="Phobius"/>
    </source>
</evidence>
<gene>
    <name evidence="3" type="ORF">ACH429_15790</name>
</gene>
<dbReference type="EMBL" id="JBIRWE010000006">
    <property type="protein sequence ID" value="MFI1965549.1"/>
    <property type="molecule type" value="Genomic_DNA"/>
</dbReference>
<sequence>MSLRDRGQDEVRRMLDGPHPLVPPDLAARAAERGQRILARRHVLRAAGWALLVAAAAAFSVWAAATRPWDVPPAGTTPPLEGW</sequence>
<name>A0ABW7UW37_9ACTN</name>
<reference evidence="3 4" key="1">
    <citation type="submission" date="2024-10" db="EMBL/GenBank/DDBJ databases">
        <title>The Natural Products Discovery Center: Release of the First 8490 Sequenced Strains for Exploring Actinobacteria Biosynthetic Diversity.</title>
        <authorList>
            <person name="Kalkreuter E."/>
            <person name="Kautsar S.A."/>
            <person name="Yang D."/>
            <person name="Bader C.D."/>
            <person name="Teijaro C.N."/>
            <person name="Fluegel L."/>
            <person name="Davis C.M."/>
            <person name="Simpson J.R."/>
            <person name="Lauterbach L."/>
            <person name="Steele A.D."/>
            <person name="Gui C."/>
            <person name="Meng S."/>
            <person name="Li G."/>
            <person name="Viehrig K."/>
            <person name="Ye F."/>
            <person name="Su P."/>
            <person name="Kiefer A.F."/>
            <person name="Nichols A."/>
            <person name="Cepeda A.J."/>
            <person name="Yan W."/>
            <person name="Fan B."/>
            <person name="Jiang Y."/>
            <person name="Adhikari A."/>
            <person name="Zheng C.-J."/>
            <person name="Schuster L."/>
            <person name="Cowan T.M."/>
            <person name="Smanski M.J."/>
            <person name="Chevrette M.G."/>
            <person name="De Carvalho L.P.S."/>
            <person name="Shen B."/>
        </authorList>
    </citation>
    <scope>NUCLEOTIDE SEQUENCE [LARGE SCALE GENOMIC DNA]</scope>
    <source>
        <strain evidence="3 4">NPDC020327</strain>
    </source>
</reference>
<keyword evidence="4" id="KW-1185">Reference proteome</keyword>
<keyword evidence="2" id="KW-0472">Membrane</keyword>
<evidence type="ECO:0000256" key="1">
    <source>
        <dbReference type="SAM" id="MobiDB-lite"/>
    </source>
</evidence>
<feature type="region of interest" description="Disordered" evidence="1">
    <location>
        <begin position="1"/>
        <end position="24"/>
    </location>
</feature>
<proteinExistence type="predicted"/>
<organism evidence="3 4">
    <name type="scientific">Streptomyces pathocidini</name>
    <dbReference type="NCBI Taxonomy" id="1650571"/>
    <lineage>
        <taxon>Bacteria</taxon>
        <taxon>Bacillati</taxon>
        <taxon>Actinomycetota</taxon>
        <taxon>Actinomycetes</taxon>
        <taxon>Kitasatosporales</taxon>
        <taxon>Streptomycetaceae</taxon>
        <taxon>Streptomyces</taxon>
    </lineage>
</organism>
<comment type="caution">
    <text evidence="3">The sequence shown here is derived from an EMBL/GenBank/DDBJ whole genome shotgun (WGS) entry which is preliminary data.</text>
</comment>
<evidence type="ECO:0000313" key="3">
    <source>
        <dbReference type="EMBL" id="MFI1965549.1"/>
    </source>
</evidence>
<dbReference type="RefSeq" id="WP_055471391.1">
    <property type="nucleotide sequence ID" value="NZ_JBIRWE010000006.1"/>
</dbReference>
<feature type="transmembrane region" description="Helical" evidence="2">
    <location>
        <begin position="43"/>
        <end position="65"/>
    </location>
</feature>
<keyword evidence="2" id="KW-1133">Transmembrane helix</keyword>